<evidence type="ECO:0000313" key="2">
    <source>
        <dbReference type="Proteomes" id="UP000828048"/>
    </source>
</evidence>
<protein>
    <submittedName>
        <fullName evidence="1">Uncharacterized protein</fullName>
    </submittedName>
</protein>
<reference evidence="1 2" key="1">
    <citation type="journal article" date="2021" name="Hortic Res">
        <title>High-quality reference genome and annotation aids understanding of berry development for evergreen blueberry (Vaccinium darrowii).</title>
        <authorList>
            <person name="Yu J."/>
            <person name="Hulse-Kemp A.M."/>
            <person name="Babiker E."/>
            <person name="Staton M."/>
        </authorList>
    </citation>
    <scope>NUCLEOTIDE SEQUENCE [LARGE SCALE GENOMIC DNA]</scope>
    <source>
        <strain evidence="2">cv. NJ 8807/NJ 8810</strain>
        <tissue evidence="1">Young leaf</tissue>
    </source>
</reference>
<comment type="caution">
    <text evidence="1">The sequence shown here is derived from an EMBL/GenBank/DDBJ whole genome shotgun (WGS) entry which is preliminary data.</text>
</comment>
<gene>
    <name evidence="1" type="ORF">Vadar_020347</name>
</gene>
<name>A0ACB7XRV9_9ERIC</name>
<proteinExistence type="predicted"/>
<keyword evidence="2" id="KW-1185">Reference proteome</keyword>
<dbReference type="EMBL" id="CM037151">
    <property type="protein sequence ID" value="KAH7843748.1"/>
    <property type="molecule type" value="Genomic_DNA"/>
</dbReference>
<accession>A0ACB7XRV9</accession>
<dbReference type="Proteomes" id="UP000828048">
    <property type="component" value="Chromosome 1"/>
</dbReference>
<sequence>MRLAEQNAQLLELQGRRPHTSLAKQFIDLGAKEFSGTIDPTEAENWLKDAVRILNRMGVANDDKVDLVTFMFKGEALHWWEATERLLTMPVPGVVPVVPQRITWARFEKAFDEQYFPESYKYEKENEFTDLRQGRMSVTEYEAKFTELSRYAAQLIPDEAARCRRFQRGLNFNIRKELTGQGVITNYAELVHRAKMIEKDVMEEEEMKERFKKQRFSGQSGGSFGTGTTRSGGQRPQNSRGQSFHSQNRGTRSGGNQFNRSTSGGNTNGNRGGNQTCFRCGAVGHFIRDCPQLDNKVICYKCGQPGHIATNCGQQTTTVVSSVGSAKNTGVGPSGSTQGGSRGLAGRPATNGRVFAMSRQDAQATPEVVAVRADLFSGLKSLRVSLAVGACGSLLATLTLRPTLNDRIREAQNSDSNMAKIKAETVEDRGFSSWSFVRYLDELDVGLAGVGCDITNSFSSSSSFPSPPSSTTTTTRSSGSGATRDGYNTGDTYSMSFMYRRSSRVQVRLSKITQLSGRGGSGGGVDLIGWWGHGMKRRRRTRVIWGIVGVERVVLDGGGERDDGELGRMGAPRSPWKAVFLSSEKKRKEVLVVHGKGLVSVQRQCSGC</sequence>
<organism evidence="1 2">
    <name type="scientific">Vaccinium darrowii</name>
    <dbReference type="NCBI Taxonomy" id="229202"/>
    <lineage>
        <taxon>Eukaryota</taxon>
        <taxon>Viridiplantae</taxon>
        <taxon>Streptophyta</taxon>
        <taxon>Embryophyta</taxon>
        <taxon>Tracheophyta</taxon>
        <taxon>Spermatophyta</taxon>
        <taxon>Magnoliopsida</taxon>
        <taxon>eudicotyledons</taxon>
        <taxon>Gunneridae</taxon>
        <taxon>Pentapetalae</taxon>
        <taxon>asterids</taxon>
        <taxon>Ericales</taxon>
        <taxon>Ericaceae</taxon>
        <taxon>Vaccinioideae</taxon>
        <taxon>Vaccinieae</taxon>
        <taxon>Vaccinium</taxon>
    </lineage>
</organism>
<evidence type="ECO:0000313" key="1">
    <source>
        <dbReference type="EMBL" id="KAH7843748.1"/>
    </source>
</evidence>